<dbReference type="Pfam" id="PF01408">
    <property type="entry name" value="GFO_IDH_MocA"/>
    <property type="match status" value="1"/>
</dbReference>
<dbReference type="InterPro" id="IPR050463">
    <property type="entry name" value="Gfo/Idh/MocA_oxidrdct_glycsds"/>
</dbReference>
<accession>A0A4R8MEJ9</accession>
<evidence type="ECO:0000313" key="5">
    <source>
        <dbReference type="Proteomes" id="UP000029644"/>
    </source>
</evidence>
<dbReference type="Proteomes" id="UP000029644">
    <property type="component" value="Unassembled WGS sequence"/>
</dbReference>
<organism evidence="3 5">
    <name type="scientific">Algibacter lectus</name>
    <dbReference type="NCBI Taxonomy" id="221126"/>
    <lineage>
        <taxon>Bacteria</taxon>
        <taxon>Pseudomonadati</taxon>
        <taxon>Bacteroidota</taxon>
        <taxon>Flavobacteriia</taxon>
        <taxon>Flavobacteriales</taxon>
        <taxon>Flavobacteriaceae</taxon>
        <taxon>Algibacter</taxon>
    </lineage>
</organism>
<feature type="domain" description="GFO/IDH/MocA-like oxidoreductase" evidence="2">
    <location>
        <begin position="170"/>
        <end position="296"/>
    </location>
</feature>
<dbReference type="RefSeq" id="WP_042504585.1">
    <property type="nucleotide sequence ID" value="NZ_BBNQ01000007.1"/>
</dbReference>
<dbReference type="InterPro" id="IPR000683">
    <property type="entry name" value="Gfo/Idh/MocA-like_OxRdtase_N"/>
</dbReference>
<dbReference type="EMBL" id="BBNQ01000007">
    <property type="protein sequence ID" value="GAL62709.1"/>
    <property type="molecule type" value="Genomic_DNA"/>
</dbReference>
<keyword evidence="6" id="KW-1185">Reference proteome</keyword>
<protein>
    <submittedName>
        <fullName evidence="4">Putative dehydrogenase</fullName>
    </submittedName>
    <submittedName>
        <fullName evidence="3">Twin-arginine translocation pathway signal</fullName>
    </submittedName>
</protein>
<dbReference type="Gene3D" id="3.40.50.720">
    <property type="entry name" value="NAD(P)-binding Rossmann-like Domain"/>
    <property type="match status" value="1"/>
</dbReference>
<evidence type="ECO:0000259" key="2">
    <source>
        <dbReference type="Pfam" id="PF22725"/>
    </source>
</evidence>
<dbReference type="PANTHER" id="PTHR43818">
    <property type="entry name" value="BCDNA.GH03377"/>
    <property type="match status" value="1"/>
</dbReference>
<dbReference type="AlphaFoldDB" id="A0A090VH74"/>
<dbReference type="EMBL" id="SORL01000007">
    <property type="protein sequence ID" value="TDY64300.1"/>
    <property type="molecule type" value="Genomic_DNA"/>
</dbReference>
<reference evidence="4 6" key="2">
    <citation type="submission" date="2019-03" db="EMBL/GenBank/DDBJ databases">
        <title>Genomic Encyclopedia of Type Strains, Phase III (KMG-III): the genomes of soil and plant-associated and newly described type strains.</title>
        <authorList>
            <person name="Whitman W."/>
        </authorList>
    </citation>
    <scope>NUCLEOTIDE SEQUENCE [LARGE SCALE GENOMIC DNA]</scope>
    <source>
        <strain evidence="4 6">CECT 8301</strain>
    </source>
</reference>
<dbReference type="SUPFAM" id="SSF55347">
    <property type="entry name" value="Glyceraldehyde-3-phosphate dehydrogenase-like, C-terminal domain"/>
    <property type="match status" value="1"/>
</dbReference>
<reference evidence="3 5" key="1">
    <citation type="journal article" date="2014" name="Genome Announc.">
        <title>Draft Genome Sequences of Marine Flavobacterium Algibacter lectus Strains SS8 and NR4.</title>
        <authorList>
            <person name="Takatani N."/>
            <person name="Nakanishi M."/>
            <person name="Meirelles P."/>
            <person name="Mino S."/>
            <person name="Suda W."/>
            <person name="Oshima K."/>
            <person name="Hattori M."/>
            <person name="Ohkuma M."/>
            <person name="Hosokawa M."/>
            <person name="Miyashita K."/>
            <person name="Thompson F.L."/>
            <person name="Niwa A."/>
            <person name="Sawabe T."/>
            <person name="Sawabe T."/>
        </authorList>
    </citation>
    <scope>NUCLEOTIDE SEQUENCE [LARGE SCALE GENOMIC DNA]</scope>
    <source>
        <strain evidence="3 5">JCM 19300</strain>
    </source>
</reference>
<gene>
    <name evidence="4" type="ORF">DFQ06_1208</name>
    <name evidence="3" type="ORF">JCM19300_370</name>
</gene>
<comment type="caution">
    <text evidence="3">The sequence shown here is derived from an EMBL/GenBank/DDBJ whole genome shotgun (WGS) entry which is preliminary data.</text>
</comment>
<evidence type="ECO:0000313" key="3">
    <source>
        <dbReference type="EMBL" id="GAL62709.1"/>
    </source>
</evidence>
<dbReference type="Proteomes" id="UP000294824">
    <property type="component" value="Unassembled WGS sequence"/>
</dbReference>
<dbReference type="GO" id="GO:0000166">
    <property type="term" value="F:nucleotide binding"/>
    <property type="evidence" value="ECO:0007669"/>
    <property type="project" value="InterPro"/>
</dbReference>
<dbReference type="OrthoDB" id="9771072at2"/>
<feature type="domain" description="Gfo/Idh/MocA-like oxidoreductase N-terminal" evidence="1">
    <location>
        <begin position="37"/>
        <end position="157"/>
    </location>
</feature>
<evidence type="ECO:0000313" key="4">
    <source>
        <dbReference type="EMBL" id="TDY64300.1"/>
    </source>
</evidence>
<accession>A0A090VH74</accession>
<dbReference type="InterPro" id="IPR055170">
    <property type="entry name" value="GFO_IDH_MocA-like_dom"/>
</dbReference>
<name>A0A090VH74_9FLAO</name>
<dbReference type="PANTHER" id="PTHR43818:SF12">
    <property type="entry name" value="NADH-DEPENDENT DEHYDROGENASE-RELATED"/>
    <property type="match status" value="1"/>
</dbReference>
<proteinExistence type="predicted"/>
<dbReference type="Pfam" id="PF22725">
    <property type="entry name" value="GFO_IDH_MocA_C3"/>
    <property type="match status" value="1"/>
</dbReference>
<dbReference type="Gene3D" id="3.30.360.10">
    <property type="entry name" value="Dihydrodipicolinate Reductase, domain 2"/>
    <property type="match status" value="1"/>
</dbReference>
<sequence length="393" mass="43913">MNRRKFIHQGGLVSLGLLAGTSTLRAFQFNGFSKETINIGVIGTGGRGIGQTSLINKIENLEVVAVCDILPFRLKEGLKATNNTAKTYTKYNDLINDKNVDAVLIATPFSEHYKMAMDALNAGKHVYCEKTMAKGLVESENLVSKVSTTNLIFQAGHQYHSSRLYTHVVGMLKEDVIGNIKSFECRWYRKGDWRKPIPEAKYEKNVNWRMYREFSGGLTAELSSHQIDFVNWVLDENPKKIMGTGGVNFWNDGRETFDNTHLIFEYPSGVKAQFKCLTSNIPGGYQIKVIGDKGVITLTTNKAWINYYKKPEKVKYADVDGVSGATVPKDYNDEKGTPINVVHSNPSEQALIDFKESIFNNKQPISNVETGANTAKAVQLAIDAMLTGKVQYW</sequence>
<evidence type="ECO:0000313" key="6">
    <source>
        <dbReference type="Proteomes" id="UP000294824"/>
    </source>
</evidence>
<dbReference type="SUPFAM" id="SSF51735">
    <property type="entry name" value="NAD(P)-binding Rossmann-fold domains"/>
    <property type="match status" value="1"/>
</dbReference>
<evidence type="ECO:0000259" key="1">
    <source>
        <dbReference type="Pfam" id="PF01408"/>
    </source>
</evidence>
<dbReference type="InterPro" id="IPR036291">
    <property type="entry name" value="NAD(P)-bd_dom_sf"/>
</dbReference>